<evidence type="ECO:0000259" key="8">
    <source>
        <dbReference type="PROSITE" id="PS51471"/>
    </source>
</evidence>
<evidence type="ECO:0000313" key="10">
    <source>
        <dbReference type="Proteomes" id="UP000030669"/>
    </source>
</evidence>
<dbReference type="PANTHER" id="PTHR46030">
    <property type="entry name" value="ALPHA-KETOGLUTARATE-DEPENDENT DIOXYGENASE ALKB HOMOLOG 6"/>
    <property type="match status" value="1"/>
</dbReference>
<evidence type="ECO:0000256" key="6">
    <source>
        <dbReference type="ARBA" id="ARBA00023004"/>
    </source>
</evidence>
<comment type="similarity">
    <text evidence="2">Belongs to the alkB family.</text>
</comment>
<feature type="domain" description="Fe2OG dioxygenase" evidence="8">
    <location>
        <begin position="96"/>
        <end position="254"/>
    </location>
</feature>
<dbReference type="eggNOG" id="KOG3200">
    <property type="taxonomic scope" value="Eukaryota"/>
</dbReference>
<dbReference type="OrthoDB" id="412814at2759"/>
<comment type="subcellular location">
    <subcellularLocation>
        <location evidence="1">Nucleus</location>
    </subcellularLocation>
</comment>
<evidence type="ECO:0000313" key="9">
    <source>
        <dbReference type="EMBL" id="EPQ55965.1"/>
    </source>
</evidence>
<dbReference type="PROSITE" id="PS51471">
    <property type="entry name" value="FE2OG_OXY"/>
    <property type="match status" value="1"/>
</dbReference>
<dbReference type="OMA" id="KSPKTKW"/>
<evidence type="ECO:0000256" key="2">
    <source>
        <dbReference type="ARBA" id="ARBA00007879"/>
    </source>
</evidence>
<dbReference type="InterPro" id="IPR005123">
    <property type="entry name" value="Oxoglu/Fe-dep_dioxygenase_dom"/>
</dbReference>
<dbReference type="InterPro" id="IPR027450">
    <property type="entry name" value="AlkB-like"/>
</dbReference>
<gene>
    <name evidence="9" type="ORF">GLOTRDRAFT_116081</name>
</gene>
<dbReference type="EMBL" id="KB469301">
    <property type="protein sequence ID" value="EPQ55965.1"/>
    <property type="molecule type" value="Genomic_DNA"/>
</dbReference>
<keyword evidence="10" id="KW-1185">Reference proteome</keyword>
<dbReference type="GO" id="GO:0046872">
    <property type="term" value="F:metal ion binding"/>
    <property type="evidence" value="ECO:0007669"/>
    <property type="project" value="UniProtKB-KW"/>
</dbReference>
<keyword evidence="3" id="KW-0479">Metal-binding</keyword>
<reference evidence="9 10" key="1">
    <citation type="journal article" date="2012" name="Science">
        <title>The Paleozoic origin of enzymatic lignin decomposition reconstructed from 31 fungal genomes.</title>
        <authorList>
            <person name="Floudas D."/>
            <person name="Binder M."/>
            <person name="Riley R."/>
            <person name="Barry K."/>
            <person name="Blanchette R.A."/>
            <person name="Henrissat B."/>
            <person name="Martinez A.T."/>
            <person name="Otillar R."/>
            <person name="Spatafora J.W."/>
            <person name="Yadav J.S."/>
            <person name="Aerts A."/>
            <person name="Benoit I."/>
            <person name="Boyd A."/>
            <person name="Carlson A."/>
            <person name="Copeland A."/>
            <person name="Coutinho P.M."/>
            <person name="de Vries R.P."/>
            <person name="Ferreira P."/>
            <person name="Findley K."/>
            <person name="Foster B."/>
            <person name="Gaskell J."/>
            <person name="Glotzer D."/>
            <person name="Gorecki P."/>
            <person name="Heitman J."/>
            <person name="Hesse C."/>
            <person name="Hori C."/>
            <person name="Igarashi K."/>
            <person name="Jurgens J.A."/>
            <person name="Kallen N."/>
            <person name="Kersten P."/>
            <person name="Kohler A."/>
            <person name="Kuees U."/>
            <person name="Kumar T.K.A."/>
            <person name="Kuo A."/>
            <person name="LaButti K."/>
            <person name="Larrondo L.F."/>
            <person name="Lindquist E."/>
            <person name="Ling A."/>
            <person name="Lombard V."/>
            <person name="Lucas S."/>
            <person name="Lundell T."/>
            <person name="Martin R."/>
            <person name="McLaughlin D.J."/>
            <person name="Morgenstern I."/>
            <person name="Morin E."/>
            <person name="Murat C."/>
            <person name="Nagy L.G."/>
            <person name="Nolan M."/>
            <person name="Ohm R.A."/>
            <person name="Patyshakuliyeva A."/>
            <person name="Rokas A."/>
            <person name="Ruiz-Duenas F.J."/>
            <person name="Sabat G."/>
            <person name="Salamov A."/>
            <person name="Samejima M."/>
            <person name="Schmutz J."/>
            <person name="Slot J.C."/>
            <person name="St John F."/>
            <person name="Stenlid J."/>
            <person name="Sun H."/>
            <person name="Sun S."/>
            <person name="Syed K."/>
            <person name="Tsang A."/>
            <person name="Wiebenga A."/>
            <person name="Young D."/>
            <person name="Pisabarro A."/>
            <person name="Eastwood D.C."/>
            <person name="Martin F."/>
            <person name="Cullen D."/>
            <person name="Grigoriev I.V."/>
            <person name="Hibbett D.S."/>
        </authorList>
    </citation>
    <scope>NUCLEOTIDE SEQUENCE [LARGE SCALE GENOMIC DNA]</scope>
    <source>
        <strain evidence="9 10">ATCC 11539</strain>
    </source>
</reference>
<keyword evidence="6" id="KW-0408">Iron</keyword>
<evidence type="ECO:0000256" key="3">
    <source>
        <dbReference type="ARBA" id="ARBA00022723"/>
    </source>
</evidence>
<name>S7RNC4_GLOTA</name>
<dbReference type="InterPro" id="IPR032862">
    <property type="entry name" value="ALKBH6"/>
</dbReference>
<dbReference type="GO" id="GO:0005634">
    <property type="term" value="C:nucleus"/>
    <property type="evidence" value="ECO:0007669"/>
    <property type="project" value="UniProtKB-SubCell"/>
</dbReference>
<dbReference type="KEGG" id="gtr:GLOTRDRAFT_116081"/>
<keyword evidence="7" id="KW-0539">Nucleus</keyword>
<evidence type="ECO:0000256" key="1">
    <source>
        <dbReference type="ARBA" id="ARBA00004123"/>
    </source>
</evidence>
<sequence length="265" mass="29469">MGSDFDLARWRLRGTDETYYIPDFVSRDEEEYLIRKIVGSPRHKWKRLANRRFTGGEIINNNILVTSDIPGWLNQSPDIIKRLSNTGAYANSAHGAPNHVILNEYLPGQGIMPHQDGPTYHPLVGTISLGSHAVFHYYEYKENAQLPEPSQTLNDSGRGRAVNPEPVLSVLLEPRSLIITTSRLYTNHLHGIDPLEEDSFSLPLATDAIGQGSSGHYKIANVDLLQGSEALEAVRGGGSLARHTRYSLTCRDVEKIANAKFLGKR</sequence>
<dbReference type="GeneID" id="19300135"/>
<keyword evidence="4" id="KW-0223">Dioxygenase</keyword>
<dbReference type="RefSeq" id="XP_007865977.1">
    <property type="nucleotide sequence ID" value="XM_007867786.1"/>
</dbReference>
<evidence type="ECO:0000256" key="5">
    <source>
        <dbReference type="ARBA" id="ARBA00023002"/>
    </source>
</evidence>
<keyword evidence="5" id="KW-0560">Oxidoreductase</keyword>
<proteinExistence type="inferred from homology"/>
<dbReference type="Proteomes" id="UP000030669">
    <property type="component" value="Unassembled WGS sequence"/>
</dbReference>
<evidence type="ECO:0000256" key="4">
    <source>
        <dbReference type="ARBA" id="ARBA00022964"/>
    </source>
</evidence>
<dbReference type="AlphaFoldDB" id="S7RNC4"/>
<dbReference type="HOGENOM" id="CLU_059836_0_0_1"/>
<evidence type="ECO:0000256" key="7">
    <source>
        <dbReference type="ARBA" id="ARBA00023242"/>
    </source>
</evidence>
<dbReference type="Pfam" id="PF13532">
    <property type="entry name" value="2OG-FeII_Oxy_2"/>
    <property type="match status" value="1"/>
</dbReference>
<accession>S7RNC4</accession>
<dbReference type="STRING" id="670483.S7RNC4"/>
<dbReference type="InterPro" id="IPR037151">
    <property type="entry name" value="AlkB-like_sf"/>
</dbReference>
<organism evidence="9 10">
    <name type="scientific">Gloeophyllum trabeum (strain ATCC 11539 / FP-39264 / Madison 617)</name>
    <name type="common">Brown rot fungus</name>
    <dbReference type="NCBI Taxonomy" id="670483"/>
    <lineage>
        <taxon>Eukaryota</taxon>
        <taxon>Fungi</taxon>
        <taxon>Dikarya</taxon>
        <taxon>Basidiomycota</taxon>
        <taxon>Agaricomycotina</taxon>
        <taxon>Agaricomycetes</taxon>
        <taxon>Gloeophyllales</taxon>
        <taxon>Gloeophyllaceae</taxon>
        <taxon>Gloeophyllum</taxon>
    </lineage>
</organism>
<dbReference type="PANTHER" id="PTHR46030:SF1">
    <property type="entry name" value="ALPHA-KETOGLUTARATE-DEPENDENT DIOXYGENASE ALKB HOMOLOG 6"/>
    <property type="match status" value="1"/>
</dbReference>
<dbReference type="GO" id="GO:0051213">
    <property type="term" value="F:dioxygenase activity"/>
    <property type="evidence" value="ECO:0007669"/>
    <property type="project" value="UniProtKB-KW"/>
</dbReference>
<dbReference type="Gene3D" id="2.60.120.590">
    <property type="entry name" value="Alpha-ketoglutarate-dependent dioxygenase AlkB-like"/>
    <property type="match status" value="1"/>
</dbReference>
<dbReference type="SUPFAM" id="SSF51197">
    <property type="entry name" value="Clavaminate synthase-like"/>
    <property type="match status" value="1"/>
</dbReference>
<protein>
    <recommendedName>
        <fullName evidence="8">Fe2OG dioxygenase domain-containing protein</fullName>
    </recommendedName>
</protein>